<evidence type="ECO:0000313" key="1">
    <source>
        <dbReference type="EMBL" id="CAG8810580.1"/>
    </source>
</evidence>
<feature type="non-terminal residue" evidence="1">
    <location>
        <position position="46"/>
    </location>
</feature>
<dbReference type="Proteomes" id="UP000789405">
    <property type="component" value="Unassembled WGS sequence"/>
</dbReference>
<dbReference type="EMBL" id="CAJVPY010046511">
    <property type="protein sequence ID" value="CAG8810580.1"/>
    <property type="molecule type" value="Genomic_DNA"/>
</dbReference>
<feature type="non-terminal residue" evidence="1">
    <location>
        <position position="1"/>
    </location>
</feature>
<gene>
    <name evidence="1" type="ORF">DERYTH_LOCUS25324</name>
</gene>
<protein>
    <submittedName>
        <fullName evidence="1">19687_t:CDS:1</fullName>
    </submittedName>
</protein>
<organism evidence="1 2">
    <name type="scientific">Dentiscutata erythropus</name>
    <dbReference type="NCBI Taxonomy" id="1348616"/>
    <lineage>
        <taxon>Eukaryota</taxon>
        <taxon>Fungi</taxon>
        <taxon>Fungi incertae sedis</taxon>
        <taxon>Mucoromycota</taxon>
        <taxon>Glomeromycotina</taxon>
        <taxon>Glomeromycetes</taxon>
        <taxon>Diversisporales</taxon>
        <taxon>Gigasporaceae</taxon>
        <taxon>Dentiscutata</taxon>
    </lineage>
</organism>
<comment type="caution">
    <text evidence="1">The sequence shown here is derived from an EMBL/GenBank/DDBJ whole genome shotgun (WGS) entry which is preliminary data.</text>
</comment>
<accession>A0A9N9K3V2</accession>
<evidence type="ECO:0000313" key="2">
    <source>
        <dbReference type="Proteomes" id="UP000789405"/>
    </source>
</evidence>
<sequence length="46" mass="5440">LIQKFGGIVISGLNWNGKRLENYFVESFIKYCSNFRHFSDLAQRSR</sequence>
<proteinExistence type="predicted"/>
<dbReference type="AlphaFoldDB" id="A0A9N9K3V2"/>
<reference evidence="1" key="1">
    <citation type="submission" date="2021-06" db="EMBL/GenBank/DDBJ databases">
        <authorList>
            <person name="Kallberg Y."/>
            <person name="Tangrot J."/>
            <person name="Rosling A."/>
        </authorList>
    </citation>
    <scope>NUCLEOTIDE SEQUENCE</scope>
    <source>
        <strain evidence="1">MA453B</strain>
    </source>
</reference>
<keyword evidence="2" id="KW-1185">Reference proteome</keyword>
<name>A0A9N9K3V2_9GLOM</name>